<evidence type="ECO:0000313" key="1">
    <source>
        <dbReference type="EMBL" id="CAD7441446.1"/>
    </source>
</evidence>
<name>A0A7R9EV32_9NEOP</name>
<dbReference type="AlphaFoldDB" id="A0A7R9EV32"/>
<gene>
    <name evidence="1" type="ORF">TBIB3V08_LOCUS3912</name>
</gene>
<dbReference type="Pfam" id="PF00839">
    <property type="entry name" value="Cys_rich_FGFR"/>
    <property type="match status" value="1"/>
</dbReference>
<organism evidence="1">
    <name type="scientific">Timema bartmani</name>
    <dbReference type="NCBI Taxonomy" id="61472"/>
    <lineage>
        <taxon>Eukaryota</taxon>
        <taxon>Metazoa</taxon>
        <taxon>Ecdysozoa</taxon>
        <taxon>Arthropoda</taxon>
        <taxon>Hexapoda</taxon>
        <taxon>Insecta</taxon>
        <taxon>Pterygota</taxon>
        <taxon>Neoptera</taxon>
        <taxon>Polyneoptera</taxon>
        <taxon>Phasmatodea</taxon>
        <taxon>Timematodea</taxon>
        <taxon>Timematoidea</taxon>
        <taxon>Timematidae</taxon>
        <taxon>Timema</taxon>
    </lineage>
</organism>
<protein>
    <submittedName>
        <fullName evidence="1">Uncharacterized protein</fullName>
    </submittedName>
</protein>
<dbReference type="InterPro" id="IPR039728">
    <property type="entry name" value="GLG1"/>
</dbReference>
<dbReference type="EMBL" id="OD565315">
    <property type="protein sequence ID" value="CAD7441446.1"/>
    <property type="molecule type" value="Genomic_DNA"/>
</dbReference>
<sequence>MTYPLPLRPLVTSVKTNKSKASLRQIKVMCKADEEEEDSAGAVEECLKNAFLTGRIIDPGCRLEVANVIEEAKADIHVDPLLHQACGVDVSKFCSDIPQGAGRREYT</sequence>
<dbReference type="GO" id="GO:0017134">
    <property type="term" value="F:fibroblast growth factor binding"/>
    <property type="evidence" value="ECO:0007669"/>
    <property type="project" value="TreeGrafter"/>
</dbReference>
<dbReference type="InterPro" id="IPR001893">
    <property type="entry name" value="Cys-rich_GLG1_repeat"/>
</dbReference>
<dbReference type="GO" id="GO:0000139">
    <property type="term" value="C:Golgi membrane"/>
    <property type="evidence" value="ECO:0007669"/>
    <property type="project" value="TreeGrafter"/>
</dbReference>
<accession>A0A7R9EV32</accession>
<dbReference type="PANTHER" id="PTHR11884:SF1">
    <property type="entry name" value="GOLGI APPARATUS PROTEIN 1"/>
    <property type="match status" value="1"/>
</dbReference>
<reference evidence="1" key="1">
    <citation type="submission" date="2020-11" db="EMBL/GenBank/DDBJ databases">
        <authorList>
            <person name="Tran Van P."/>
        </authorList>
    </citation>
    <scope>NUCLEOTIDE SEQUENCE</scope>
</reference>
<proteinExistence type="predicted"/>
<dbReference type="PANTHER" id="PTHR11884">
    <property type="entry name" value="SELECTIN LIGAND RELATED"/>
    <property type="match status" value="1"/>
</dbReference>